<keyword evidence="4 5" id="KW-0067">ATP-binding</keyword>
<dbReference type="SUPFAM" id="SSF56112">
    <property type="entry name" value="Protein kinase-like (PK-like)"/>
    <property type="match status" value="1"/>
</dbReference>
<dbReference type="InterPro" id="IPR000719">
    <property type="entry name" value="Prot_kinase_dom"/>
</dbReference>
<dbReference type="PROSITE" id="PS00108">
    <property type="entry name" value="PROTEIN_KINASE_ST"/>
    <property type="match status" value="1"/>
</dbReference>
<evidence type="ECO:0000256" key="3">
    <source>
        <dbReference type="ARBA" id="ARBA00022777"/>
    </source>
</evidence>
<dbReference type="InterPro" id="IPR051681">
    <property type="entry name" value="Ser/Thr_Kinases-Pseudokinases"/>
</dbReference>
<protein>
    <recommendedName>
        <fullName evidence="7">Protein kinase domain-containing protein</fullName>
    </recommendedName>
</protein>
<sequence length="427" mass="48768">MFLKYLEGMFSKVATLPVPGSPINVDSPQRREFLAEGLPKQFDRNILGHGSYGTVIKAVYKDKQVAVKVIDKLNAEKLSTIANEANILGWHHENIIEILKIDSGPREAVVIMERFPGQCLQHILERQKLPLYHIIRISADIIKALCYCHDRNLLHLDVKPKNVLVAIFGSKGPAEKLYQCKLCDFGSSMVTASSKKQTSPRGTIRYMAPELLRNEQPTTKADIYSLGITMWQLKVRKDPYFWIMENQSVVYKVVKENMRPDDKSMCKNRNILSPITLNNCPCRHSGSEQFDHCIETAKPLKLLQNRHKTTSPATGRDKLSILFSNISKRFNSLTPQKCTNSGSKQFSAISQVKKTLFESVIIKVNSEAIDEDYELTKIFREKFTKHKKRVEVLFENLYENCWDTDPAKRPENSAVNSSLIALLKYFE</sequence>
<accession>A0A7R8UD24</accession>
<dbReference type="GO" id="GO:0005524">
    <property type="term" value="F:ATP binding"/>
    <property type="evidence" value="ECO:0007669"/>
    <property type="project" value="UniProtKB-UniRule"/>
</dbReference>
<dbReference type="SMART" id="SM00220">
    <property type="entry name" value="S_TKc"/>
    <property type="match status" value="1"/>
</dbReference>
<dbReference type="Gene3D" id="3.30.200.20">
    <property type="entry name" value="Phosphorylase Kinase, domain 1"/>
    <property type="match status" value="1"/>
</dbReference>
<evidence type="ECO:0000256" key="1">
    <source>
        <dbReference type="ARBA" id="ARBA00022679"/>
    </source>
</evidence>
<dbReference type="PANTHER" id="PTHR44329:SF288">
    <property type="entry name" value="MITOGEN-ACTIVATED PROTEIN KINASE KINASE KINASE 20"/>
    <property type="match status" value="1"/>
</dbReference>
<dbReference type="GO" id="GO:0004674">
    <property type="term" value="F:protein serine/threonine kinase activity"/>
    <property type="evidence" value="ECO:0007669"/>
    <property type="project" value="UniProtKB-KW"/>
</dbReference>
<dbReference type="Gene3D" id="1.10.510.10">
    <property type="entry name" value="Transferase(Phosphotransferase) domain 1"/>
    <property type="match status" value="1"/>
</dbReference>
<keyword evidence="2 5" id="KW-0547">Nucleotide-binding</keyword>
<evidence type="ECO:0000256" key="6">
    <source>
        <dbReference type="RuleBase" id="RU000304"/>
    </source>
</evidence>
<feature type="binding site" evidence="5">
    <location>
        <position position="68"/>
    </location>
    <ligand>
        <name>ATP</name>
        <dbReference type="ChEBI" id="CHEBI:30616"/>
    </ligand>
</feature>
<dbReference type="AlphaFoldDB" id="A0A7R8UD24"/>
<feature type="domain" description="Protein kinase" evidence="7">
    <location>
        <begin position="41"/>
        <end position="426"/>
    </location>
</feature>
<dbReference type="OrthoDB" id="4062651at2759"/>
<dbReference type="PROSITE" id="PS50011">
    <property type="entry name" value="PROTEIN_KINASE_DOM"/>
    <property type="match status" value="1"/>
</dbReference>
<keyword evidence="6" id="KW-0723">Serine/threonine-protein kinase</keyword>
<dbReference type="PANTHER" id="PTHR44329">
    <property type="entry name" value="SERINE/THREONINE-PROTEIN KINASE TNNI3K-RELATED"/>
    <property type="match status" value="1"/>
</dbReference>
<dbReference type="InterPro" id="IPR017441">
    <property type="entry name" value="Protein_kinase_ATP_BS"/>
</dbReference>
<dbReference type="PROSITE" id="PS00107">
    <property type="entry name" value="PROTEIN_KINASE_ATP"/>
    <property type="match status" value="1"/>
</dbReference>
<keyword evidence="3" id="KW-0418">Kinase</keyword>
<evidence type="ECO:0000256" key="2">
    <source>
        <dbReference type="ARBA" id="ARBA00022741"/>
    </source>
</evidence>
<evidence type="ECO:0000313" key="8">
    <source>
        <dbReference type="EMBL" id="CAD7078444.1"/>
    </source>
</evidence>
<evidence type="ECO:0000256" key="4">
    <source>
        <dbReference type="ARBA" id="ARBA00022840"/>
    </source>
</evidence>
<name>A0A7R8UD24_HERIL</name>
<dbReference type="PIRSF" id="PIRSF000654">
    <property type="entry name" value="Integrin-linked_kinase"/>
    <property type="match status" value="1"/>
</dbReference>
<dbReference type="Pfam" id="PF00069">
    <property type="entry name" value="Pkinase"/>
    <property type="match status" value="1"/>
</dbReference>
<comment type="similarity">
    <text evidence="6">Belongs to the protein kinase superfamily.</text>
</comment>
<keyword evidence="1" id="KW-0808">Transferase</keyword>
<keyword evidence="9" id="KW-1185">Reference proteome</keyword>
<dbReference type="EMBL" id="LR899009">
    <property type="protein sequence ID" value="CAD7078444.1"/>
    <property type="molecule type" value="Genomic_DNA"/>
</dbReference>
<dbReference type="InterPro" id="IPR008271">
    <property type="entry name" value="Ser/Thr_kinase_AS"/>
</dbReference>
<dbReference type="FunCoup" id="A0A7R8UD24">
    <property type="interactions" value="24"/>
</dbReference>
<proteinExistence type="inferred from homology"/>
<dbReference type="Proteomes" id="UP000594454">
    <property type="component" value="Chromosome 1"/>
</dbReference>
<gene>
    <name evidence="8" type="ORF">HERILL_LOCUS1712</name>
</gene>
<evidence type="ECO:0000313" key="9">
    <source>
        <dbReference type="Proteomes" id="UP000594454"/>
    </source>
</evidence>
<reference evidence="8 9" key="1">
    <citation type="submission" date="2020-11" db="EMBL/GenBank/DDBJ databases">
        <authorList>
            <person name="Wallbank WR R."/>
            <person name="Pardo Diaz C."/>
            <person name="Kozak K."/>
            <person name="Martin S."/>
            <person name="Jiggins C."/>
            <person name="Moest M."/>
            <person name="Warren A I."/>
            <person name="Generalovic N T."/>
            <person name="Byers J.R.P. K."/>
            <person name="Montejo-Kovacevich G."/>
            <person name="Yen C E."/>
        </authorList>
    </citation>
    <scope>NUCLEOTIDE SEQUENCE [LARGE SCALE GENOMIC DNA]</scope>
</reference>
<organism evidence="8 9">
    <name type="scientific">Hermetia illucens</name>
    <name type="common">Black soldier fly</name>
    <dbReference type="NCBI Taxonomy" id="343691"/>
    <lineage>
        <taxon>Eukaryota</taxon>
        <taxon>Metazoa</taxon>
        <taxon>Ecdysozoa</taxon>
        <taxon>Arthropoda</taxon>
        <taxon>Hexapoda</taxon>
        <taxon>Insecta</taxon>
        <taxon>Pterygota</taxon>
        <taxon>Neoptera</taxon>
        <taxon>Endopterygota</taxon>
        <taxon>Diptera</taxon>
        <taxon>Brachycera</taxon>
        <taxon>Stratiomyomorpha</taxon>
        <taxon>Stratiomyidae</taxon>
        <taxon>Hermetiinae</taxon>
        <taxon>Hermetia</taxon>
    </lineage>
</organism>
<dbReference type="InParanoid" id="A0A7R8UD24"/>
<evidence type="ECO:0000259" key="7">
    <source>
        <dbReference type="PROSITE" id="PS50011"/>
    </source>
</evidence>
<dbReference type="InterPro" id="IPR011009">
    <property type="entry name" value="Kinase-like_dom_sf"/>
</dbReference>
<evidence type="ECO:0000256" key="5">
    <source>
        <dbReference type="PROSITE-ProRule" id="PRU10141"/>
    </source>
</evidence>